<evidence type="ECO:0000313" key="2">
    <source>
        <dbReference type="EMBL" id="QLL58694.1"/>
    </source>
</evidence>
<sequence length="435" mass="49771">MFSKNALTSIELQSIEEIKEFQNQKLQEQIKYLATHSKFYQDLFKKYQIDWQSIQTTEDLKLIPVTTKNDLHQYNFDFLCVPSTEIIDYSTTSGTLGDPVTFGLTDKDLDRLATNEMNSFQRIGVQKGDVVQLMTTIDRRFMAGLAYFLGLRKIGAGVIRVGAGVPQLQWDSILKYQPKFLVAVPSFLLKMLDYAEKNNIDYQNSSVKSVLCIGESLRDKDLNSSLLTQKINSKWNIKLFSTYASTEMGTAFTECDESVGGHHQPDLIITEILDENNEVVQDGELGELTITTLGIEGMPLLRFKTGDLLRKHSDKCKCGSNSYRLGPVEGRKQHMIKYKGTTLYPPALHDILNHFDEIKLHLIEIYSNEFGTDEILIRLVSTDETDDFLAKIKDYFRAKLRVTPSIKFETFEELQPIVFKPESRKPITFVDYRES</sequence>
<dbReference type="AlphaFoldDB" id="A0A7H9DU51"/>
<reference evidence="2 3" key="1">
    <citation type="submission" date="2019-06" db="EMBL/GenBank/DDBJ databases">
        <title>Emergence of pandrug resistant Empedobacter falsenii in China.</title>
        <authorList>
            <person name="Dong N."/>
            <person name="Chen S."/>
            <person name="Zhang R."/>
        </authorList>
    </citation>
    <scope>NUCLEOTIDE SEQUENCE [LARGE SCALE GENOMIC DNA]</scope>
    <source>
        <strain evidence="2 3">1681-1</strain>
    </source>
</reference>
<dbReference type="KEGG" id="efal:FH779_11605"/>
<dbReference type="GO" id="GO:0016874">
    <property type="term" value="F:ligase activity"/>
    <property type="evidence" value="ECO:0007669"/>
    <property type="project" value="UniProtKB-KW"/>
</dbReference>
<organism evidence="2 3">
    <name type="scientific">Empedobacter falsenii</name>
    <dbReference type="NCBI Taxonomy" id="343874"/>
    <lineage>
        <taxon>Bacteria</taxon>
        <taxon>Pseudomonadati</taxon>
        <taxon>Bacteroidota</taxon>
        <taxon>Flavobacteriia</taxon>
        <taxon>Flavobacteriales</taxon>
        <taxon>Weeksellaceae</taxon>
        <taxon>Empedobacter</taxon>
    </lineage>
</organism>
<dbReference type="GeneID" id="78402113"/>
<name>A0A7H9DU51_9FLAO</name>
<dbReference type="Gene3D" id="3.40.50.12780">
    <property type="entry name" value="N-terminal domain of ligase-like"/>
    <property type="match status" value="1"/>
</dbReference>
<protein>
    <submittedName>
        <fullName evidence="2">Phenylacetate--CoA ligase</fullName>
    </submittedName>
</protein>
<dbReference type="SUPFAM" id="SSF56801">
    <property type="entry name" value="Acetyl-CoA synthetase-like"/>
    <property type="match status" value="1"/>
</dbReference>
<dbReference type="RefSeq" id="WP_180904804.1">
    <property type="nucleotide sequence ID" value="NZ_CP040908.1"/>
</dbReference>
<keyword evidence="3" id="KW-1185">Reference proteome</keyword>
<dbReference type="InterPro" id="IPR000873">
    <property type="entry name" value="AMP-dep_synth/lig_dom"/>
</dbReference>
<evidence type="ECO:0000259" key="1">
    <source>
        <dbReference type="Pfam" id="PF00501"/>
    </source>
</evidence>
<dbReference type="PANTHER" id="PTHR43845">
    <property type="entry name" value="BLR5969 PROTEIN"/>
    <property type="match status" value="1"/>
</dbReference>
<dbReference type="PANTHER" id="PTHR43845:SF1">
    <property type="entry name" value="BLR5969 PROTEIN"/>
    <property type="match status" value="1"/>
</dbReference>
<dbReference type="EMBL" id="CP040908">
    <property type="protein sequence ID" value="QLL58694.1"/>
    <property type="molecule type" value="Genomic_DNA"/>
</dbReference>
<dbReference type="Proteomes" id="UP000510643">
    <property type="component" value="Chromosome"/>
</dbReference>
<accession>A0A7H9DU51</accession>
<dbReference type="Pfam" id="PF00501">
    <property type="entry name" value="AMP-binding"/>
    <property type="match status" value="1"/>
</dbReference>
<evidence type="ECO:0000313" key="3">
    <source>
        <dbReference type="Proteomes" id="UP000510643"/>
    </source>
</evidence>
<proteinExistence type="predicted"/>
<dbReference type="InterPro" id="IPR042099">
    <property type="entry name" value="ANL_N_sf"/>
</dbReference>
<keyword evidence="2" id="KW-0436">Ligase</keyword>
<feature type="domain" description="AMP-dependent synthetase/ligase" evidence="1">
    <location>
        <begin position="92"/>
        <end position="291"/>
    </location>
</feature>
<gene>
    <name evidence="2" type="ORF">FH779_11605</name>
</gene>